<evidence type="ECO:0000256" key="1">
    <source>
        <dbReference type="SAM" id="SignalP"/>
    </source>
</evidence>
<feature type="signal peptide" evidence="1">
    <location>
        <begin position="1"/>
        <end position="23"/>
    </location>
</feature>
<sequence length="95" mass="10821">IRTPNRPACSFACVLRIASVVLEVPKAWFAVVAEGTPEIIPKPSVVEFVEIRKVLTVGSNGIIRGVRIIFKKILLELEWNFQRINFFFLRLLRLG</sequence>
<dbReference type="Gramene" id="ORGLA11G0197600.1">
    <property type="protein sequence ID" value="ORGLA11G0197600.1"/>
    <property type="gene ID" value="ORGLA11G0197600"/>
</dbReference>
<evidence type="ECO:0000313" key="3">
    <source>
        <dbReference type="Proteomes" id="UP000007306"/>
    </source>
</evidence>
<keyword evidence="3" id="KW-1185">Reference proteome</keyword>
<accession>I1R2I4</accession>
<dbReference type="Proteomes" id="UP000007306">
    <property type="component" value="Unassembled WGS sequence"/>
</dbReference>
<keyword evidence="1" id="KW-0732">Signal</keyword>
<evidence type="ECO:0000313" key="2">
    <source>
        <dbReference type="EnsemblPlants" id="ORGLA11G0197600.1"/>
    </source>
</evidence>
<reference evidence="3" key="2">
    <citation type="submission" date="2018-04" db="EMBL/GenBank/DDBJ databases">
        <title>OglaRS2 (Oryza glaberrima Reference Sequence Version 2).</title>
        <authorList>
            <person name="Zhang J."/>
            <person name="Kudrna D."/>
            <person name="Lee S."/>
            <person name="Talag J."/>
            <person name="Rajasekar S."/>
            <person name="Wing R.A."/>
        </authorList>
    </citation>
    <scope>NUCLEOTIDE SEQUENCE [LARGE SCALE GENOMIC DNA]</scope>
    <source>
        <strain evidence="3">cv. IRGC 96717</strain>
    </source>
</reference>
<dbReference type="AlphaFoldDB" id="I1R2I4"/>
<feature type="chain" id="PRO_5003650825" evidence="1">
    <location>
        <begin position="24"/>
        <end position="95"/>
    </location>
</feature>
<reference evidence="2" key="1">
    <citation type="submission" date="2015-06" db="UniProtKB">
        <authorList>
            <consortium name="EnsemblPlants"/>
        </authorList>
    </citation>
    <scope>IDENTIFICATION</scope>
</reference>
<protein>
    <submittedName>
        <fullName evidence="2">Uncharacterized protein</fullName>
    </submittedName>
</protein>
<dbReference type="EnsemblPlants" id="ORGLA11G0197600.1">
    <property type="protein sequence ID" value="ORGLA11G0197600.1"/>
    <property type="gene ID" value="ORGLA11G0197600"/>
</dbReference>
<name>I1R2I4_ORYGL</name>
<dbReference type="HOGENOM" id="CLU_2378932_0_0_1"/>
<proteinExistence type="predicted"/>
<organism evidence="2 3">
    <name type="scientific">Oryza glaberrima</name>
    <name type="common">African rice</name>
    <dbReference type="NCBI Taxonomy" id="4538"/>
    <lineage>
        <taxon>Eukaryota</taxon>
        <taxon>Viridiplantae</taxon>
        <taxon>Streptophyta</taxon>
        <taxon>Embryophyta</taxon>
        <taxon>Tracheophyta</taxon>
        <taxon>Spermatophyta</taxon>
        <taxon>Magnoliopsida</taxon>
        <taxon>Liliopsida</taxon>
        <taxon>Poales</taxon>
        <taxon>Poaceae</taxon>
        <taxon>BOP clade</taxon>
        <taxon>Oryzoideae</taxon>
        <taxon>Oryzeae</taxon>
        <taxon>Oryzinae</taxon>
        <taxon>Oryza</taxon>
    </lineage>
</organism>